<evidence type="ECO:0000256" key="5">
    <source>
        <dbReference type="ARBA" id="ARBA00023002"/>
    </source>
</evidence>
<dbReference type="InterPro" id="IPR016163">
    <property type="entry name" value="Ald_DH_C"/>
</dbReference>
<dbReference type="GO" id="GO:0004350">
    <property type="term" value="F:glutamate-5-semialdehyde dehydrogenase activity"/>
    <property type="evidence" value="ECO:0007669"/>
    <property type="project" value="UniProtKB-UniRule"/>
</dbReference>
<dbReference type="InterPro" id="IPR012134">
    <property type="entry name" value="Glu-5-SA_DH"/>
</dbReference>
<dbReference type="PROSITE" id="PS01223">
    <property type="entry name" value="PROA"/>
    <property type="match status" value="1"/>
</dbReference>
<evidence type="ECO:0000256" key="1">
    <source>
        <dbReference type="ARBA" id="ARBA00004985"/>
    </source>
</evidence>
<comment type="similarity">
    <text evidence="7">Belongs to the gamma-glutamyl phosphate reductase family.</text>
</comment>
<dbReference type="Gene3D" id="3.40.605.10">
    <property type="entry name" value="Aldehyde Dehydrogenase, Chain A, domain 1"/>
    <property type="match status" value="1"/>
</dbReference>
<organism evidence="9 10">
    <name type="scientific">Rossellomorea marisflavi</name>
    <dbReference type="NCBI Taxonomy" id="189381"/>
    <lineage>
        <taxon>Bacteria</taxon>
        <taxon>Bacillati</taxon>
        <taxon>Bacillota</taxon>
        <taxon>Bacilli</taxon>
        <taxon>Bacillales</taxon>
        <taxon>Bacillaceae</taxon>
        <taxon>Rossellomorea</taxon>
    </lineage>
</organism>
<keyword evidence="4 7" id="KW-0521">NADP</keyword>
<name>A0A163JNC4_9BACI</name>
<evidence type="ECO:0000259" key="8">
    <source>
        <dbReference type="Pfam" id="PF00171"/>
    </source>
</evidence>
<dbReference type="InterPro" id="IPR020593">
    <property type="entry name" value="G-glutamylP_reductase_CS"/>
</dbReference>
<protein>
    <recommendedName>
        <fullName evidence="7">Gamma-glutamyl phosphate reductase</fullName>
        <shortName evidence="7">GPR</shortName>
        <ecNumber evidence="7">1.2.1.41</ecNumber>
    </recommendedName>
    <alternativeName>
        <fullName evidence="7">Glutamate-5-semialdehyde dehydrogenase</fullName>
    </alternativeName>
    <alternativeName>
        <fullName evidence="7">Glutamyl-gamma-semialdehyde dehydrogenase</fullName>
        <shortName evidence="7">GSA dehydrogenase</shortName>
    </alternativeName>
</protein>
<comment type="subcellular location">
    <subcellularLocation>
        <location evidence="7">Cytoplasm</location>
    </subcellularLocation>
</comment>
<evidence type="ECO:0000256" key="7">
    <source>
        <dbReference type="HAMAP-Rule" id="MF_00412"/>
    </source>
</evidence>
<dbReference type="PIRSF" id="PIRSF000151">
    <property type="entry name" value="GPR"/>
    <property type="match status" value="1"/>
</dbReference>
<dbReference type="OrthoDB" id="9809970at2"/>
<keyword evidence="2 7" id="KW-0028">Amino-acid biosynthesis</keyword>
<proteinExistence type="inferred from homology"/>
<dbReference type="AlphaFoldDB" id="A0A163JNC4"/>
<sequence>MTLTIEKTDVKKQAKLAQDASKKLAMLSTEEKNNVLHELADHLENHMEPILAANAKDLEAGKEKGFDEALMDRLSLDEQRIRDFAEGLREVAELEDPTGKTITDWTLENDLLVEKVTVPLGVIGMIYEARPNVTVDATGLAIKSGNAIVLKGGSNAIQSNKAIVDVMHDALKNSAVPSEAVQFINSTDREATNALFTMKEHIDVLIPRGGGALIQAVVDNATVPVLETGVGNCHIYIDEDADVQKALNIIINAKTDRPAVCNAAETLLIHEKWFSMNHKVLFDTLEQHGVTVHGDKTVVNHKSDAIPADESDWANEYLSLDIAVKVVGNVDDAAAHIDRYGTKHSEAIVTENGKTAKRFMMLVDAAALYHNASTRFTDGSALGFGAEIGISTQKLHARGPMGLPALTTIKYLMHGDGQIR</sequence>
<dbReference type="GO" id="GO:0055129">
    <property type="term" value="P:L-proline biosynthetic process"/>
    <property type="evidence" value="ECO:0007669"/>
    <property type="project" value="UniProtKB-UniRule"/>
</dbReference>
<dbReference type="InterPro" id="IPR015590">
    <property type="entry name" value="Aldehyde_DH_dom"/>
</dbReference>
<dbReference type="EMBL" id="LQQY01000034">
    <property type="protein sequence ID" value="KZE45391.1"/>
    <property type="molecule type" value="Genomic_DNA"/>
</dbReference>
<dbReference type="CDD" id="cd07079">
    <property type="entry name" value="ALDH_F18-19_ProA-GPR"/>
    <property type="match status" value="1"/>
</dbReference>
<evidence type="ECO:0000313" key="10">
    <source>
        <dbReference type="Proteomes" id="UP000076510"/>
    </source>
</evidence>
<dbReference type="PANTHER" id="PTHR11063">
    <property type="entry name" value="GLUTAMATE SEMIALDEHYDE DEHYDROGENASE"/>
    <property type="match status" value="1"/>
</dbReference>
<dbReference type="SUPFAM" id="SSF53720">
    <property type="entry name" value="ALDH-like"/>
    <property type="match status" value="1"/>
</dbReference>
<comment type="caution">
    <text evidence="9">The sequence shown here is derived from an EMBL/GenBank/DDBJ whole genome shotgun (WGS) entry which is preliminary data.</text>
</comment>
<dbReference type="InterPro" id="IPR016161">
    <property type="entry name" value="Ald_DH/histidinol_DH"/>
</dbReference>
<dbReference type="Pfam" id="PF00171">
    <property type="entry name" value="Aldedh"/>
    <property type="match status" value="1"/>
</dbReference>
<keyword evidence="7" id="KW-0963">Cytoplasm</keyword>
<evidence type="ECO:0000256" key="3">
    <source>
        <dbReference type="ARBA" id="ARBA00022650"/>
    </source>
</evidence>
<evidence type="ECO:0000256" key="2">
    <source>
        <dbReference type="ARBA" id="ARBA00022605"/>
    </source>
</evidence>
<comment type="pathway">
    <text evidence="1 7">Amino-acid biosynthesis; L-proline biosynthesis; L-glutamate 5-semialdehyde from L-glutamate: step 2/2.</text>
</comment>
<dbReference type="InterPro" id="IPR000965">
    <property type="entry name" value="GPR_dom"/>
</dbReference>
<dbReference type="Gene3D" id="3.40.309.10">
    <property type="entry name" value="Aldehyde Dehydrogenase, Chain A, domain 2"/>
    <property type="match status" value="1"/>
</dbReference>
<dbReference type="GO" id="GO:0050661">
    <property type="term" value="F:NADP binding"/>
    <property type="evidence" value="ECO:0007669"/>
    <property type="project" value="InterPro"/>
</dbReference>
<dbReference type="NCBIfam" id="NF001221">
    <property type="entry name" value="PRK00197.1"/>
    <property type="match status" value="1"/>
</dbReference>
<dbReference type="UniPathway" id="UPA00098">
    <property type="reaction ID" value="UER00360"/>
</dbReference>
<feature type="domain" description="Aldehyde dehydrogenase" evidence="8">
    <location>
        <begin position="6"/>
        <end position="284"/>
    </location>
</feature>
<dbReference type="Proteomes" id="UP000076510">
    <property type="component" value="Unassembled WGS sequence"/>
</dbReference>
<dbReference type="RefSeq" id="WP_063191585.1">
    <property type="nucleotide sequence ID" value="NZ_LQQY01000034.1"/>
</dbReference>
<accession>A0A163JNC4</accession>
<keyword evidence="5 7" id="KW-0560">Oxidoreductase</keyword>
<gene>
    <name evidence="7 9" type="primary">proA</name>
    <name evidence="9" type="ORF">AV649_04145</name>
</gene>
<dbReference type="EC" id="1.2.1.41" evidence="7"/>
<comment type="function">
    <text evidence="7">Catalyzes the NADPH-dependent reduction of L-glutamate 5-phosphate into L-glutamate 5-semialdehyde and phosphate. The product spontaneously undergoes cyclization to form 1-pyrroline-5-carboxylate.</text>
</comment>
<dbReference type="GO" id="GO:0005737">
    <property type="term" value="C:cytoplasm"/>
    <property type="evidence" value="ECO:0007669"/>
    <property type="project" value="UniProtKB-SubCell"/>
</dbReference>
<dbReference type="HAMAP" id="MF_00412">
    <property type="entry name" value="ProA"/>
    <property type="match status" value="1"/>
</dbReference>
<dbReference type="NCBIfam" id="TIGR00407">
    <property type="entry name" value="proA"/>
    <property type="match status" value="1"/>
</dbReference>
<comment type="catalytic activity">
    <reaction evidence="6 7">
        <text>L-glutamate 5-semialdehyde + phosphate + NADP(+) = L-glutamyl 5-phosphate + NADPH + H(+)</text>
        <dbReference type="Rhea" id="RHEA:19541"/>
        <dbReference type="ChEBI" id="CHEBI:15378"/>
        <dbReference type="ChEBI" id="CHEBI:43474"/>
        <dbReference type="ChEBI" id="CHEBI:57783"/>
        <dbReference type="ChEBI" id="CHEBI:58066"/>
        <dbReference type="ChEBI" id="CHEBI:58274"/>
        <dbReference type="ChEBI" id="CHEBI:58349"/>
        <dbReference type="EC" id="1.2.1.41"/>
    </reaction>
</comment>
<evidence type="ECO:0000313" key="9">
    <source>
        <dbReference type="EMBL" id="KZE45391.1"/>
    </source>
</evidence>
<dbReference type="InterPro" id="IPR016162">
    <property type="entry name" value="Ald_DH_N"/>
</dbReference>
<dbReference type="FunFam" id="3.40.309.10:FF:000006">
    <property type="entry name" value="Gamma-glutamyl phosphate reductase"/>
    <property type="match status" value="1"/>
</dbReference>
<evidence type="ECO:0000256" key="6">
    <source>
        <dbReference type="ARBA" id="ARBA00049024"/>
    </source>
</evidence>
<evidence type="ECO:0000256" key="4">
    <source>
        <dbReference type="ARBA" id="ARBA00022857"/>
    </source>
</evidence>
<keyword evidence="3 7" id="KW-0641">Proline biosynthesis</keyword>
<dbReference type="PANTHER" id="PTHR11063:SF8">
    <property type="entry name" value="DELTA-1-PYRROLINE-5-CARBOXYLATE SYNTHASE"/>
    <property type="match status" value="1"/>
</dbReference>
<reference evidence="10" key="1">
    <citation type="submission" date="2016-01" db="EMBL/GenBank/DDBJ databases">
        <title>Whole genome sequencing of Bhargavaea cecembensis T14.</title>
        <authorList>
            <person name="Hong K.W."/>
        </authorList>
    </citation>
    <scope>NUCLEOTIDE SEQUENCE [LARGE SCALE GENOMIC DNA]</scope>
    <source>
        <strain evidence="10">M19</strain>
    </source>
</reference>